<accession>A0A537LRH6</accession>
<protein>
    <submittedName>
        <fullName evidence="2">Nucleotidyltransferase family protein</fullName>
    </submittedName>
</protein>
<evidence type="ECO:0000259" key="1">
    <source>
        <dbReference type="Pfam" id="PF12804"/>
    </source>
</evidence>
<dbReference type="CDD" id="cd04182">
    <property type="entry name" value="GT_2_like_f"/>
    <property type="match status" value="1"/>
</dbReference>
<dbReference type="GO" id="GO:0016779">
    <property type="term" value="F:nucleotidyltransferase activity"/>
    <property type="evidence" value="ECO:0007669"/>
    <property type="project" value="UniProtKB-ARBA"/>
</dbReference>
<keyword evidence="2" id="KW-0808">Transferase</keyword>
<dbReference type="PANTHER" id="PTHR43777">
    <property type="entry name" value="MOLYBDENUM COFACTOR CYTIDYLYLTRANSFERASE"/>
    <property type="match status" value="1"/>
</dbReference>
<dbReference type="Gene3D" id="3.90.550.10">
    <property type="entry name" value="Spore Coat Polysaccharide Biosynthesis Protein SpsA, Chain A"/>
    <property type="match status" value="1"/>
</dbReference>
<dbReference type="SUPFAM" id="SSF53448">
    <property type="entry name" value="Nucleotide-diphospho-sugar transferases"/>
    <property type="match status" value="1"/>
</dbReference>
<feature type="domain" description="MobA-like NTP transferase" evidence="1">
    <location>
        <begin position="21"/>
        <end position="180"/>
    </location>
</feature>
<name>A0A537LRH6_9BACT</name>
<dbReference type="PANTHER" id="PTHR43777:SF1">
    <property type="entry name" value="MOLYBDENUM COFACTOR CYTIDYLYLTRANSFERASE"/>
    <property type="match status" value="1"/>
</dbReference>
<dbReference type="Proteomes" id="UP000318661">
    <property type="component" value="Unassembled WGS sequence"/>
</dbReference>
<dbReference type="Pfam" id="PF12804">
    <property type="entry name" value="NTP_transf_3"/>
    <property type="match status" value="1"/>
</dbReference>
<comment type="caution">
    <text evidence="2">The sequence shown here is derived from an EMBL/GenBank/DDBJ whole genome shotgun (WGS) entry which is preliminary data.</text>
</comment>
<evidence type="ECO:0000313" key="3">
    <source>
        <dbReference type="Proteomes" id="UP000318661"/>
    </source>
</evidence>
<sequence length="210" mass="22475">MTGAESRKRGNTKTHNGKIAAIILAAGASARMGTPKLLLTHSGVPLLRLAVDAAIRGGCDDVVVVLGADRERYLPVLKGTPARPVHNPDFAQGMSTSIRTGIEAVPDDAGAAVIMLADQPFVDEAVIRRLIETYRTSGRKIVVSAYEGVRGVPVVFDRALFLELLVLEGDQGARQVMATYPTHVATVEIPPDRARDIDTPEDARRFLAEG</sequence>
<evidence type="ECO:0000313" key="2">
    <source>
        <dbReference type="EMBL" id="TMJ10257.1"/>
    </source>
</evidence>
<dbReference type="EMBL" id="VBAJ01000017">
    <property type="protein sequence ID" value="TMJ10257.1"/>
    <property type="molecule type" value="Genomic_DNA"/>
</dbReference>
<dbReference type="InterPro" id="IPR029044">
    <property type="entry name" value="Nucleotide-diphossugar_trans"/>
</dbReference>
<organism evidence="2 3">
    <name type="scientific">Candidatus Segetimicrobium genomatis</name>
    <dbReference type="NCBI Taxonomy" id="2569760"/>
    <lineage>
        <taxon>Bacteria</taxon>
        <taxon>Bacillati</taxon>
        <taxon>Candidatus Sysuimicrobiota</taxon>
        <taxon>Candidatus Sysuimicrobiia</taxon>
        <taxon>Candidatus Sysuimicrobiales</taxon>
        <taxon>Candidatus Segetimicrobiaceae</taxon>
        <taxon>Candidatus Segetimicrobium</taxon>
    </lineage>
</organism>
<dbReference type="AlphaFoldDB" id="A0A537LRH6"/>
<proteinExistence type="predicted"/>
<reference evidence="2 3" key="1">
    <citation type="journal article" date="2019" name="Nat. Microbiol.">
        <title>Mediterranean grassland soil C-N compound turnover is dependent on rainfall and depth, and is mediated by genomically divergent microorganisms.</title>
        <authorList>
            <person name="Diamond S."/>
            <person name="Andeer P.F."/>
            <person name="Li Z."/>
            <person name="Crits-Christoph A."/>
            <person name="Burstein D."/>
            <person name="Anantharaman K."/>
            <person name="Lane K.R."/>
            <person name="Thomas B.C."/>
            <person name="Pan C."/>
            <person name="Northen T.R."/>
            <person name="Banfield J.F."/>
        </authorList>
    </citation>
    <scope>NUCLEOTIDE SEQUENCE [LARGE SCALE GENOMIC DNA]</scope>
    <source>
        <strain evidence="2">NP_2</strain>
    </source>
</reference>
<gene>
    <name evidence="2" type="ORF">E6G99_01080</name>
</gene>
<dbReference type="InterPro" id="IPR025877">
    <property type="entry name" value="MobA-like_NTP_Trfase"/>
</dbReference>